<name>R9KXD0_9ACTN</name>
<gene>
    <name evidence="3" type="ORF">C811_01618</name>
</gene>
<dbReference type="Proteomes" id="UP000014204">
    <property type="component" value="Unassembled WGS sequence"/>
</dbReference>
<dbReference type="AlphaFoldDB" id="R9KXD0"/>
<dbReference type="HOGENOM" id="CLU_152494_7_0_11"/>
<dbReference type="RefSeq" id="WP_016309816.1">
    <property type="nucleotide sequence ID" value="NZ_KE159646.1"/>
</dbReference>
<evidence type="ECO:0000313" key="4">
    <source>
        <dbReference type="Proteomes" id="UP000014204"/>
    </source>
</evidence>
<accession>R9KXD0</accession>
<dbReference type="GO" id="GO:0006355">
    <property type="term" value="P:regulation of DNA-templated transcription"/>
    <property type="evidence" value="ECO:0007669"/>
    <property type="project" value="InterPro"/>
</dbReference>
<comment type="caution">
    <text evidence="3">The sequence shown here is derived from an EMBL/GenBank/DDBJ whole genome shotgun (WGS) entry which is preliminary data.</text>
</comment>
<evidence type="ECO:0008006" key="5">
    <source>
        <dbReference type="Google" id="ProtNLM"/>
    </source>
</evidence>
<dbReference type="Pfam" id="PF08681">
    <property type="entry name" value="TacA1"/>
    <property type="match status" value="1"/>
</dbReference>
<keyword evidence="1" id="KW-1277">Toxin-antitoxin system</keyword>
<evidence type="ECO:0000256" key="2">
    <source>
        <dbReference type="ARBA" id="ARBA00049988"/>
    </source>
</evidence>
<organism evidence="3 4">
    <name type="scientific">Adlercreutzia caecimuris B7</name>
    <dbReference type="NCBI Taxonomy" id="1235794"/>
    <lineage>
        <taxon>Bacteria</taxon>
        <taxon>Bacillati</taxon>
        <taxon>Actinomycetota</taxon>
        <taxon>Coriobacteriia</taxon>
        <taxon>Eggerthellales</taxon>
        <taxon>Eggerthellaceae</taxon>
        <taxon>Adlercreutzia</taxon>
    </lineage>
</organism>
<dbReference type="STRING" id="1235794.C811_01618"/>
<dbReference type="OrthoDB" id="3234062at2"/>
<comment type="similarity">
    <text evidence="2">Belongs to the TacA antitoxin family.</text>
</comment>
<dbReference type="InterPro" id="IPR014795">
    <property type="entry name" value="TacA_1-like"/>
</dbReference>
<dbReference type="InterPro" id="IPR010985">
    <property type="entry name" value="Ribbon_hlx_hlx"/>
</dbReference>
<dbReference type="EMBL" id="ASSY01000008">
    <property type="protein sequence ID" value="EOS51199.1"/>
    <property type="molecule type" value="Genomic_DNA"/>
</dbReference>
<dbReference type="SUPFAM" id="SSF47598">
    <property type="entry name" value="Ribbon-helix-helix"/>
    <property type="match status" value="1"/>
</dbReference>
<evidence type="ECO:0000256" key="1">
    <source>
        <dbReference type="ARBA" id="ARBA00022649"/>
    </source>
</evidence>
<dbReference type="Gene3D" id="1.20.5.780">
    <property type="entry name" value="Single helix bin"/>
    <property type="match status" value="1"/>
</dbReference>
<sequence>MATAAAEPKNSRLDLRMTSDQKRQIERAARLNGVTVSQWSLAHLIASAREDILESSQIMLEESVFDEFLQLLQGDPTPRFDEFAEGSTRWER</sequence>
<keyword evidence="4" id="KW-1185">Reference proteome</keyword>
<protein>
    <recommendedName>
        <fullName evidence="5">DUF1778 domain-containing protein</fullName>
    </recommendedName>
</protein>
<dbReference type="GeneID" id="82189642"/>
<evidence type="ECO:0000313" key="3">
    <source>
        <dbReference type="EMBL" id="EOS51199.1"/>
    </source>
</evidence>
<reference evidence="3 4" key="1">
    <citation type="submission" date="2013-04" db="EMBL/GenBank/DDBJ databases">
        <title>The Genome Sequence of Enterorhabdus caecimuris B7.</title>
        <authorList>
            <consortium name="The Broad Institute Genomics Platform"/>
            <consortium name="The Broad Institute Genome Sequencing Center for Infectious Disease"/>
            <person name="Earl A."/>
            <person name="Xavier R."/>
            <person name="Elson C."/>
            <person name="Duck W."/>
            <person name="Walker B."/>
            <person name="Young S."/>
            <person name="Zeng Q."/>
            <person name="Gargeya S."/>
            <person name="Fitzgerald M."/>
            <person name="Haas B."/>
            <person name="Abouelleil A."/>
            <person name="Allen A.W."/>
            <person name="Alvarado L."/>
            <person name="Arachchi H.M."/>
            <person name="Berlin A.M."/>
            <person name="Chapman S.B."/>
            <person name="Gainer-Dewar J."/>
            <person name="Goldberg J."/>
            <person name="Griggs A."/>
            <person name="Gujja S."/>
            <person name="Hansen M."/>
            <person name="Howarth C."/>
            <person name="Imamovic A."/>
            <person name="Ireland A."/>
            <person name="Larimer J."/>
            <person name="McCowan C."/>
            <person name="Murphy C."/>
            <person name="Pearson M."/>
            <person name="Poon T.W."/>
            <person name="Priest M."/>
            <person name="Roberts A."/>
            <person name="Saif S."/>
            <person name="Shea T."/>
            <person name="Sisk P."/>
            <person name="Sykes S."/>
            <person name="Wortman J."/>
            <person name="Nusbaum C."/>
            <person name="Birren B."/>
        </authorList>
    </citation>
    <scope>NUCLEOTIDE SEQUENCE [LARGE SCALE GENOMIC DNA]</scope>
    <source>
        <strain evidence="3 4">B7</strain>
    </source>
</reference>
<proteinExistence type="inferred from homology"/>